<protein>
    <recommendedName>
        <fullName evidence="3">Lanthionine synthetase C-like protein</fullName>
    </recommendedName>
</protein>
<evidence type="ECO:0008006" key="3">
    <source>
        <dbReference type="Google" id="ProtNLM"/>
    </source>
</evidence>
<dbReference type="RefSeq" id="WP_186930565.1">
    <property type="nucleotide sequence ID" value="NZ_JACOOJ010000027.1"/>
</dbReference>
<name>A0ABR7DR15_9BACT</name>
<accession>A0ABR7DR15</accession>
<dbReference type="Proteomes" id="UP000651475">
    <property type="component" value="Unassembled WGS sequence"/>
</dbReference>
<dbReference type="InterPro" id="IPR007822">
    <property type="entry name" value="LANC-like"/>
</dbReference>
<proteinExistence type="predicted"/>
<dbReference type="SUPFAM" id="SSF158745">
    <property type="entry name" value="LanC-like"/>
    <property type="match status" value="1"/>
</dbReference>
<dbReference type="Pfam" id="PF05147">
    <property type="entry name" value="LANC_like"/>
    <property type="match status" value="1"/>
</dbReference>
<reference evidence="1 2" key="1">
    <citation type="submission" date="2020-08" db="EMBL/GenBank/DDBJ databases">
        <title>Genome public.</title>
        <authorList>
            <person name="Liu C."/>
            <person name="Sun Q."/>
        </authorList>
    </citation>
    <scope>NUCLEOTIDE SEQUENCE [LARGE SCALE GENOMIC DNA]</scope>
    <source>
        <strain evidence="1 2">NSJ-79</strain>
    </source>
</reference>
<dbReference type="Gene3D" id="1.50.10.20">
    <property type="match status" value="1"/>
</dbReference>
<evidence type="ECO:0000313" key="2">
    <source>
        <dbReference type="Proteomes" id="UP000651475"/>
    </source>
</evidence>
<gene>
    <name evidence="1" type="ORF">H8S65_14095</name>
</gene>
<evidence type="ECO:0000313" key="1">
    <source>
        <dbReference type="EMBL" id="MBC5633886.1"/>
    </source>
</evidence>
<keyword evidence="2" id="KW-1185">Reference proteome</keyword>
<dbReference type="EMBL" id="JACOOJ010000027">
    <property type="protein sequence ID" value="MBC5633886.1"/>
    <property type="molecule type" value="Genomic_DNA"/>
</dbReference>
<sequence>MERMKTFSFEQKMVHHLILKSPLIEDLGLFHGKMGIALFFFEYGRSTGCDVYTDIAEELLDDIWALIHTELSFRFDSGLSGIGWGIEYLLQNCFISGDGNEVCEEMDRVIMQTDLCRLDDLRLDTGLEGIFYYVSARMQGAASQKNPLPFDRRYREDLHHINSFFDMDDLDAFYNRYPVSVSPFLSSALLTEETFVSASLGLKDGLSGFLLKQQIQRL</sequence>
<comment type="caution">
    <text evidence="1">The sequence shown here is derived from an EMBL/GenBank/DDBJ whole genome shotgun (WGS) entry which is preliminary data.</text>
</comment>
<organism evidence="1 2">
    <name type="scientific">Parabacteroides hominis</name>
    <dbReference type="NCBI Taxonomy" id="2763057"/>
    <lineage>
        <taxon>Bacteria</taxon>
        <taxon>Pseudomonadati</taxon>
        <taxon>Bacteroidota</taxon>
        <taxon>Bacteroidia</taxon>
        <taxon>Bacteroidales</taxon>
        <taxon>Tannerellaceae</taxon>
        <taxon>Parabacteroides</taxon>
    </lineage>
</organism>